<feature type="signal peptide" evidence="1">
    <location>
        <begin position="1"/>
        <end position="17"/>
    </location>
</feature>
<name>A0A2M3ZUI8_9DIPT</name>
<dbReference type="AlphaFoldDB" id="A0A2M3ZUI8"/>
<protein>
    <submittedName>
        <fullName evidence="2">Putative secreted peptide</fullName>
    </submittedName>
</protein>
<dbReference type="EMBL" id="GGFM01011411">
    <property type="protein sequence ID" value="MBW32162.1"/>
    <property type="molecule type" value="Transcribed_RNA"/>
</dbReference>
<evidence type="ECO:0000256" key="1">
    <source>
        <dbReference type="SAM" id="SignalP"/>
    </source>
</evidence>
<accession>A0A2M3ZUI8</accession>
<evidence type="ECO:0000313" key="2">
    <source>
        <dbReference type="EMBL" id="MBW32162.1"/>
    </source>
</evidence>
<sequence>MCVPWCTLALSFSRTLGTRPVYRCSPERTWRCYTNCSIWPSRTMPRYALRLRISYNRCCRSFRKVAAC</sequence>
<proteinExistence type="predicted"/>
<organism evidence="2">
    <name type="scientific">Anopheles braziliensis</name>
    <dbReference type="NCBI Taxonomy" id="58242"/>
    <lineage>
        <taxon>Eukaryota</taxon>
        <taxon>Metazoa</taxon>
        <taxon>Ecdysozoa</taxon>
        <taxon>Arthropoda</taxon>
        <taxon>Hexapoda</taxon>
        <taxon>Insecta</taxon>
        <taxon>Pterygota</taxon>
        <taxon>Neoptera</taxon>
        <taxon>Endopterygota</taxon>
        <taxon>Diptera</taxon>
        <taxon>Nematocera</taxon>
        <taxon>Culicoidea</taxon>
        <taxon>Culicidae</taxon>
        <taxon>Anophelinae</taxon>
        <taxon>Anopheles</taxon>
    </lineage>
</organism>
<feature type="chain" id="PRO_5014973300" evidence="1">
    <location>
        <begin position="18"/>
        <end position="68"/>
    </location>
</feature>
<reference evidence="2" key="1">
    <citation type="submission" date="2018-01" db="EMBL/GenBank/DDBJ databases">
        <title>An insight into the sialome of Amazonian anophelines.</title>
        <authorList>
            <person name="Ribeiro J.M."/>
            <person name="Scarpassa V."/>
            <person name="Calvo E."/>
        </authorList>
    </citation>
    <scope>NUCLEOTIDE SEQUENCE</scope>
    <source>
        <tissue evidence="2">Salivary glands</tissue>
    </source>
</reference>
<keyword evidence="1" id="KW-0732">Signal</keyword>